<dbReference type="InterPro" id="IPR015257">
    <property type="entry name" value="Maf1"/>
</dbReference>
<evidence type="ECO:0000256" key="3">
    <source>
        <dbReference type="SAM" id="MobiDB-lite"/>
    </source>
</evidence>
<dbReference type="GO" id="GO:0005634">
    <property type="term" value="C:nucleus"/>
    <property type="evidence" value="ECO:0007669"/>
    <property type="project" value="TreeGrafter"/>
</dbReference>
<evidence type="ECO:0000313" key="4">
    <source>
        <dbReference type="EMBL" id="VDO86389.1"/>
    </source>
</evidence>
<name>A0A3P7Z8C1_9TREM</name>
<dbReference type="PANTHER" id="PTHR22504:SF0">
    <property type="entry name" value="REPRESSOR OF RNA POLYMERASE III TRANSCRIPTION MAF1 HOMOLOG"/>
    <property type="match status" value="1"/>
</dbReference>
<dbReference type="Gene3D" id="3.40.1000.50">
    <property type="entry name" value="Repressor of RNA polymerase III transcription Maf1"/>
    <property type="match status" value="1"/>
</dbReference>
<dbReference type="AlphaFoldDB" id="A0A3P7Z8C1"/>
<dbReference type="EMBL" id="UZAL01003198">
    <property type="protein sequence ID" value="VDO86389.1"/>
    <property type="molecule type" value="Genomic_DNA"/>
</dbReference>
<protein>
    <recommendedName>
        <fullName evidence="2">Repressor of RNA polymerase III transcription MAF1 homolog</fullName>
    </recommendedName>
</protein>
<proteinExistence type="inferred from homology"/>
<evidence type="ECO:0000313" key="5">
    <source>
        <dbReference type="Proteomes" id="UP000269396"/>
    </source>
</evidence>
<evidence type="ECO:0000256" key="2">
    <source>
        <dbReference type="ARBA" id="ARBA00020829"/>
    </source>
</evidence>
<sequence>MFRFVFSGLLKLYEITVPALLQPSENVWQGLFIRATKTGLIVALESYSCKMVSEEKRQYKELVSRLNSDENQESPALYLGSSQTLRDLYEMTGQNSSSLSPPRNVCSGRKRTRSETSICLNDSTSESPSPKFPTSALSTKDLFCLMSTLNSCFGPAYDFLTARSDEFCLEPELWVRC</sequence>
<gene>
    <name evidence="4" type="ORF">SMTD_LOCUS2364</name>
</gene>
<dbReference type="Proteomes" id="UP000269396">
    <property type="component" value="Unassembled WGS sequence"/>
</dbReference>
<organism evidence="4 5">
    <name type="scientific">Schistosoma mattheei</name>
    <dbReference type="NCBI Taxonomy" id="31246"/>
    <lineage>
        <taxon>Eukaryota</taxon>
        <taxon>Metazoa</taxon>
        <taxon>Spiralia</taxon>
        <taxon>Lophotrochozoa</taxon>
        <taxon>Platyhelminthes</taxon>
        <taxon>Trematoda</taxon>
        <taxon>Digenea</taxon>
        <taxon>Strigeidida</taxon>
        <taxon>Schistosomatoidea</taxon>
        <taxon>Schistosomatidae</taxon>
        <taxon>Schistosoma</taxon>
    </lineage>
</organism>
<comment type="similarity">
    <text evidence="1">Belongs to the MAF1 family.</text>
</comment>
<evidence type="ECO:0000256" key="1">
    <source>
        <dbReference type="ARBA" id="ARBA00006231"/>
    </source>
</evidence>
<feature type="compositionally biased region" description="Polar residues" evidence="3">
    <location>
        <begin position="92"/>
        <end position="101"/>
    </location>
</feature>
<dbReference type="GO" id="GO:0016480">
    <property type="term" value="P:negative regulation of transcription by RNA polymerase III"/>
    <property type="evidence" value="ECO:0007669"/>
    <property type="project" value="InterPro"/>
</dbReference>
<keyword evidence="5" id="KW-1185">Reference proteome</keyword>
<dbReference type="Pfam" id="PF09174">
    <property type="entry name" value="Maf1"/>
    <property type="match status" value="1"/>
</dbReference>
<feature type="region of interest" description="Disordered" evidence="3">
    <location>
        <begin position="92"/>
        <end position="111"/>
    </location>
</feature>
<dbReference type="PANTHER" id="PTHR22504">
    <property type="entry name" value="REPRESSOR OF RNA POLYMERASE III TRANSCRIPTION MAF1"/>
    <property type="match status" value="1"/>
</dbReference>
<dbReference type="GO" id="GO:0000994">
    <property type="term" value="F:RNA polymerase III core binding"/>
    <property type="evidence" value="ECO:0007669"/>
    <property type="project" value="TreeGrafter"/>
</dbReference>
<reference evidence="4 5" key="1">
    <citation type="submission" date="2018-11" db="EMBL/GenBank/DDBJ databases">
        <authorList>
            <consortium name="Pathogen Informatics"/>
        </authorList>
    </citation>
    <scope>NUCLEOTIDE SEQUENCE [LARGE SCALE GENOMIC DNA]</scope>
    <source>
        <strain>Denwood</strain>
        <strain evidence="5">Zambia</strain>
    </source>
</reference>
<accession>A0A3P7Z8C1</accession>
<dbReference type="InterPro" id="IPR038564">
    <property type="entry name" value="Maf1_sf"/>
</dbReference>